<protein>
    <submittedName>
        <fullName evidence="2">Uncharacterized protein</fullName>
    </submittedName>
</protein>
<feature type="transmembrane region" description="Helical" evidence="1">
    <location>
        <begin position="98"/>
        <end position="118"/>
    </location>
</feature>
<evidence type="ECO:0000256" key="1">
    <source>
        <dbReference type="SAM" id="Phobius"/>
    </source>
</evidence>
<keyword evidence="3" id="KW-1185">Reference proteome</keyword>
<keyword evidence="1" id="KW-0812">Transmembrane</keyword>
<sequence length="154" mass="17986">MDQRRGDAARTDKTSQFHRHCDIHSIHPLPCQKEVHPDGRSHPLVRPVTWKRWSGCLLLLYVVNFHEIAARAGMYTPFEIFVGIVGIMILLEICRRAVRLPIVIVVLGFIIYTFYSGFSYRRIVVHLFYGRCDRHSSGRLFDFYRSLHSLRSLS</sequence>
<reference evidence="2 3" key="1">
    <citation type="submission" date="2017-01" db="EMBL/GenBank/DDBJ databases">
        <authorList>
            <person name="Erauso G."/>
        </authorList>
    </citation>
    <scope>NUCLEOTIDE SEQUENCE [LARGE SCALE GENOMIC DNA]</scope>
    <source>
        <strain evidence="2">MESINF1</strain>
    </source>
</reference>
<dbReference type="EMBL" id="LS974202">
    <property type="protein sequence ID" value="SSC13835.1"/>
    <property type="molecule type" value="Genomic_DNA"/>
</dbReference>
<feature type="transmembrane region" description="Helical" evidence="1">
    <location>
        <begin position="72"/>
        <end position="91"/>
    </location>
</feature>
<keyword evidence="1" id="KW-1133">Transmembrane helix</keyword>
<keyword evidence="1" id="KW-0472">Membrane</keyword>
<evidence type="ECO:0000313" key="2">
    <source>
        <dbReference type="EMBL" id="SSC13835.1"/>
    </source>
</evidence>
<organism evidence="2 3">
    <name type="scientific">Mesotoga infera</name>
    <dbReference type="NCBI Taxonomy" id="1236046"/>
    <lineage>
        <taxon>Bacteria</taxon>
        <taxon>Thermotogati</taxon>
        <taxon>Thermotogota</taxon>
        <taxon>Thermotogae</taxon>
        <taxon>Kosmotogales</taxon>
        <taxon>Kosmotogaceae</taxon>
        <taxon>Mesotoga</taxon>
    </lineage>
</organism>
<gene>
    <name evidence="2" type="ORF">MESINF_2395</name>
</gene>
<proteinExistence type="predicted"/>
<name>A0A7Z7LHV2_9BACT</name>
<accession>A0A7Z7LHV2</accession>
<dbReference type="KEGG" id="minf:MESINF_2395"/>
<dbReference type="AlphaFoldDB" id="A0A7Z7LHV2"/>
<evidence type="ECO:0000313" key="3">
    <source>
        <dbReference type="Proteomes" id="UP000250796"/>
    </source>
</evidence>
<dbReference type="Proteomes" id="UP000250796">
    <property type="component" value="Chromosome MESINF"/>
</dbReference>